<name>A0ABY7FXU9_MYAAR</name>
<dbReference type="EMBL" id="CP111025">
    <property type="protein sequence ID" value="WAR25714.1"/>
    <property type="molecule type" value="Genomic_DNA"/>
</dbReference>
<gene>
    <name evidence="1" type="ORF">MAR_011365</name>
    <name evidence="2" type="ORF">MAR_011418</name>
</gene>
<evidence type="ECO:0000313" key="1">
    <source>
        <dbReference type="EMBL" id="WAR25661.1"/>
    </source>
</evidence>
<evidence type="ECO:0000313" key="3">
    <source>
        <dbReference type="Proteomes" id="UP001164746"/>
    </source>
</evidence>
<dbReference type="Proteomes" id="UP001164746">
    <property type="component" value="Chromosome 14"/>
</dbReference>
<sequence>MDGWCSLSDPITNNSRTILHLRIRGTFFFHNRIRILQMLGLNGALIVRERTQNASEEHVVLISIQQ</sequence>
<evidence type="ECO:0000313" key="2">
    <source>
        <dbReference type="EMBL" id="WAR25714.1"/>
    </source>
</evidence>
<protein>
    <submittedName>
        <fullName evidence="2">Uncharacterized protein</fullName>
    </submittedName>
</protein>
<dbReference type="EMBL" id="CP111025">
    <property type="protein sequence ID" value="WAR25661.1"/>
    <property type="molecule type" value="Genomic_DNA"/>
</dbReference>
<organism evidence="2 3">
    <name type="scientific">Mya arenaria</name>
    <name type="common">Soft-shell clam</name>
    <dbReference type="NCBI Taxonomy" id="6604"/>
    <lineage>
        <taxon>Eukaryota</taxon>
        <taxon>Metazoa</taxon>
        <taxon>Spiralia</taxon>
        <taxon>Lophotrochozoa</taxon>
        <taxon>Mollusca</taxon>
        <taxon>Bivalvia</taxon>
        <taxon>Autobranchia</taxon>
        <taxon>Heteroconchia</taxon>
        <taxon>Euheterodonta</taxon>
        <taxon>Imparidentia</taxon>
        <taxon>Neoheterodontei</taxon>
        <taxon>Myida</taxon>
        <taxon>Myoidea</taxon>
        <taxon>Myidae</taxon>
        <taxon>Mya</taxon>
    </lineage>
</organism>
<reference evidence="2" key="1">
    <citation type="submission" date="2022-11" db="EMBL/GenBank/DDBJ databases">
        <title>Centuries of genome instability and evolution in soft-shell clam transmissible cancer (bioRxiv).</title>
        <authorList>
            <person name="Hart S.F.M."/>
            <person name="Yonemitsu M.A."/>
            <person name="Giersch R.M."/>
            <person name="Beal B.F."/>
            <person name="Arriagada G."/>
            <person name="Davis B.W."/>
            <person name="Ostrander E.A."/>
            <person name="Goff S.P."/>
            <person name="Metzger M.J."/>
        </authorList>
    </citation>
    <scope>NUCLEOTIDE SEQUENCE</scope>
    <source>
        <strain evidence="2">MELC-2E11</strain>
        <tissue evidence="2">Siphon/mantle</tissue>
    </source>
</reference>
<accession>A0ABY7FXU9</accession>
<keyword evidence="3" id="KW-1185">Reference proteome</keyword>
<proteinExistence type="predicted"/>